<dbReference type="Pfam" id="PF25447">
    <property type="entry name" value="RING_ZNF598"/>
    <property type="match status" value="1"/>
</dbReference>
<evidence type="ECO:0000256" key="2">
    <source>
        <dbReference type="ARBA" id="ARBA00004496"/>
    </source>
</evidence>
<keyword evidence="5" id="KW-0963">Cytoplasm</keyword>
<keyword evidence="7" id="KW-0808">Transferase</keyword>
<dbReference type="EC" id="2.3.2.27" evidence="4"/>
<feature type="compositionally biased region" description="Basic residues" evidence="13">
    <location>
        <begin position="706"/>
        <end position="717"/>
    </location>
</feature>
<dbReference type="GO" id="GO:0008270">
    <property type="term" value="F:zinc ion binding"/>
    <property type="evidence" value="ECO:0007669"/>
    <property type="project" value="UniProtKB-KW"/>
</dbReference>
<dbReference type="PANTHER" id="PTHR22938:SF0">
    <property type="entry name" value="E3 UBIQUITIN-PROTEIN LIGASE ZNF598"/>
    <property type="match status" value="1"/>
</dbReference>
<comment type="similarity">
    <text evidence="11">Belongs to the ZNF598/HEL2 family.</text>
</comment>
<dbReference type="FunCoup" id="A0A316YN41">
    <property type="interactions" value="67"/>
</dbReference>
<reference evidence="15" key="1">
    <citation type="journal article" date="2018" name="Mol. Biol. Evol.">
        <title>Broad Genomic Sampling Reveals a Smut Pathogenic Ancestry of the Fungal Clade Ustilaginomycotina.</title>
        <authorList>
            <person name="Kijpornyongpan T."/>
            <person name="Mondo S.J."/>
            <person name="Barry K."/>
            <person name="Sandor L."/>
            <person name="Lee J."/>
            <person name="Lipzen A."/>
            <person name="Pangilinan J."/>
            <person name="LaButti K."/>
            <person name="Hainaut M."/>
            <person name="Henrissat B."/>
            <person name="Grigoriev I.V."/>
            <person name="Spatafora J.W."/>
            <person name="Aime M.C."/>
        </authorList>
    </citation>
    <scope>NUCLEOTIDE SEQUENCE [LARGE SCALE GENOMIC DNA]</scope>
    <source>
        <strain evidence="15">MCA 4198</strain>
    </source>
</reference>
<comment type="pathway">
    <text evidence="3">Protein modification; protein ubiquitination.</text>
</comment>
<name>A0A316YN41_9BASI</name>
<dbReference type="OrthoDB" id="3838338at2759"/>
<evidence type="ECO:0000256" key="13">
    <source>
        <dbReference type="SAM" id="MobiDB-lite"/>
    </source>
</evidence>
<dbReference type="PROSITE" id="PS50089">
    <property type="entry name" value="ZF_RING_2"/>
    <property type="match status" value="1"/>
</dbReference>
<evidence type="ECO:0000313" key="15">
    <source>
        <dbReference type="EMBL" id="PWN89483.1"/>
    </source>
</evidence>
<gene>
    <name evidence="15" type="ORF">FA10DRAFT_268030</name>
</gene>
<feature type="region of interest" description="Disordered" evidence="13">
    <location>
        <begin position="654"/>
        <end position="808"/>
    </location>
</feature>
<dbReference type="InterPro" id="IPR056437">
    <property type="entry name" value="Znf-C2H2_ZNF598/HEL2"/>
</dbReference>
<feature type="region of interest" description="Disordered" evidence="13">
    <location>
        <begin position="586"/>
        <end position="619"/>
    </location>
</feature>
<keyword evidence="16" id="KW-1185">Reference proteome</keyword>
<feature type="compositionally biased region" description="Gly residues" evidence="13">
    <location>
        <begin position="743"/>
        <end position="755"/>
    </location>
</feature>
<dbReference type="STRING" id="215250.A0A316YN41"/>
<keyword evidence="6" id="KW-0597">Phosphoprotein</keyword>
<dbReference type="GeneID" id="37044065"/>
<dbReference type="InterPro" id="IPR057634">
    <property type="entry name" value="PAH_ZNF598/HEL2"/>
</dbReference>
<evidence type="ECO:0000256" key="12">
    <source>
        <dbReference type="PROSITE-ProRule" id="PRU00175"/>
    </source>
</evidence>
<dbReference type="PANTHER" id="PTHR22938">
    <property type="entry name" value="ZINC FINGER PROTEIN 598"/>
    <property type="match status" value="1"/>
</dbReference>
<feature type="compositionally biased region" description="Polar residues" evidence="13">
    <location>
        <begin position="774"/>
        <end position="788"/>
    </location>
</feature>
<dbReference type="SMART" id="SM00355">
    <property type="entry name" value="ZnF_C2H2"/>
    <property type="match status" value="5"/>
</dbReference>
<keyword evidence="9 12" id="KW-0863">Zinc-finger</keyword>
<evidence type="ECO:0000256" key="10">
    <source>
        <dbReference type="ARBA" id="ARBA00022833"/>
    </source>
</evidence>
<evidence type="ECO:0000256" key="7">
    <source>
        <dbReference type="ARBA" id="ARBA00022679"/>
    </source>
</evidence>
<dbReference type="GO" id="GO:0016567">
    <property type="term" value="P:protein ubiquitination"/>
    <property type="evidence" value="ECO:0007669"/>
    <property type="project" value="TreeGrafter"/>
</dbReference>
<keyword evidence="10" id="KW-0862">Zinc</keyword>
<organism evidence="15 16">
    <name type="scientific">Acaromyces ingoldii</name>
    <dbReference type="NCBI Taxonomy" id="215250"/>
    <lineage>
        <taxon>Eukaryota</taxon>
        <taxon>Fungi</taxon>
        <taxon>Dikarya</taxon>
        <taxon>Basidiomycota</taxon>
        <taxon>Ustilaginomycotina</taxon>
        <taxon>Exobasidiomycetes</taxon>
        <taxon>Exobasidiales</taxon>
        <taxon>Cryptobasidiaceae</taxon>
        <taxon>Acaromyces</taxon>
    </lineage>
</organism>
<dbReference type="EMBL" id="KZ819637">
    <property type="protein sequence ID" value="PWN89483.1"/>
    <property type="molecule type" value="Genomic_DNA"/>
</dbReference>
<evidence type="ECO:0000256" key="8">
    <source>
        <dbReference type="ARBA" id="ARBA00022723"/>
    </source>
</evidence>
<dbReference type="SUPFAM" id="SSF57850">
    <property type="entry name" value="RING/U-box"/>
    <property type="match status" value="1"/>
</dbReference>
<dbReference type="GO" id="GO:0005737">
    <property type="term" value="C:cytoplasm"/>
    <property type="evidence" value="ECO:0007669"/>
    <property type="project" value="UniProtKB-SubCell"/>
</dbReference>
<sequence length="808" mass="86607">MSVNGGGEGGRGAGPSARGRGRGAGGGGPRGGRRKDFGGKLTAEGNKERSGHGKEREREREGAEKKQASSEKGKEKDAGGAEEPQVKKLTTAAAPDAELCFICAEPVQLYSVPSCNHRTCHICAIRLRALYKKNECTFCKAPIETCIFTKNPTKDYLAFTAQETPYRDERLSILFETSEAKEEALILLRFNCPDAMCEFVGSSWNDLKAHTRSEHGRFFCDLCLRHKRIFAHEHTLYSASELTAHKRAEHPHCDFCRRFFYSDDEIYVHMRDDHEQCHICKKRDPSGFEYHRDYPALERHFRDAHYLCESNTCLEKKFVVFESEMDYKAHQVNEHGTELSSREKRDALRVAANFTYDSASSGAAQREQTSRRGGPSRRRGAAAAADEEPVAAGATRGTTDRDVLGISSLASRTHVPGAGPADHATRRAIFRAGLTDDTPQETSRQRQEQLDEQVVARHQAYMGRVSAIMGNSDSKMTSFRGSVKMFRGGEMSASDLIDSIHSLVGQDVDSMSPVVNGLVDLLEDEDKKTAVRQAWSTLRVERTQFPSLVAGPGDGYSGAARGQIRNVKSNAASNNAVWASVERAASGRPVAPRAATSSASRLASSQHFPTLGGAGGGRAVPGSAPYAASANAQQQHAASRGTTPWSISVANAAPHSNAAANSRPIPTSTPALSSGGGTGSRNTPTRSNPAAFPSLPTNAQAAALAAHKRQVLSRSKGRSVTSGSTTPMNEGSGTSTPNVWGSSGLGRIDGGGGGLAQDDGDMHQVSERLGDVALSQQAADLGGSNSSASKKRKPQKQVLVSMGGVHRG</sequence>
<accession>A0A316YN41</accession>
<proteinExistence type="inferred from homology"/>
<dbReference type="InterPro" id="IPR044288">
    <property type="entry name" value="ZNF598/HEL2"/>
</dbReference>
<dbReference type="Proteomes" id="UP000245768">
    <property type="component" value="Unassembled WGS sequence"/>
</dbReference>
<dbReference type="Pfam" id="PF23230">
    <property type="entry name" value="zf-C2H2_13"/>
    <property type="match status" value="1"/>
</dbReference>
<dbReference type="RefSeq" id="XP_025376681.1">
    <property type="nucleotide sequence ID" value="XM_025522149.1"/>
</dbReference>
<dbReference type="InParanoid" id="A0A316YN41"/>
<dbReference type="InterPro" id="IPR041888">
    <property type="entry name" value="RING-HC_ZNF598/HEL2"/>
</dbReference>
<evidence type="ECO:0000313" key="16">
    <source>
        <dbReference type="Proteomes" id="UP000245768"/>
    </source>
</evidence>
<evidence type="ECO:0000256" key="4">
    <source>
        <dbReference type="ARBA" id="ARBA00012483"/>
    </source>
</evidence>
<protein>
    <recommendedName>
        <fullName evidence="4">RING-type E3 ubiquitin transferase</fullName>
        <ecNumber evidence="4">2.3.2.27</ecNumber>
    </recommendedName>
</protein>
<dbReference type="CDD" id="cd16615">
    <property type="entry name" value="RING-HC_ZNF598"/>
    <property type="match status" value="1"/>
</dbReference>
<evidence type="ECO:0000256" key="3">
    <source>
        <dbReference type="ARBA" id="ARBA00004906"/>
    </source>
</evidence>
<evidence type="ECO:0000256" key="9">
    <source>
        <dbReference type="ARBA" id="ARBA00022771"/>
    </source>
</evidence>
<evidence type="ECO:0000256" key="11">
    <source>
        <dbReference type="ARBA" id="ARBA00035113"/>
    </source>
</evidence>
<feature type="domain" description="RING-type" evidence="14">
    <location>
        <begin position="100"/>
        <end position="140"/>
    </location>
</feature>
<evidence type="ECO:0000259" key="14">
    <source>
        <dbReference type="PROSITE" id="PS50089"/>
    </source>
</evidence>
<dbReference type="InterPro" id="IPR001841">
    <property type="entry name" value="Znf_RING"/>
</dbReference>
<evidence type="ECO:0000256" key="5">
    <source>
        <dbReference type="ARBA" id="ARBA00022490"/>
    </source>
</evidence>
<dbReference type="Pfam" id="PF23202">
    <property type="entry name" value="PAH_ZNF598"/>
    <property type="match status" value="1"/>
</dbReference>
<dbReference type="GO" id="GO:0072344">
    <property type="term" value="P:rescue of stalled ribosome"/>
    <property type="evidence" value="ECO:0007669"/>
    <property type="project" value="InterPro"/>
</dbReference>
<dbReference type="AlphaFoldDB" id="A0A316YN41"/>
<feature type="compositionally biased region" description="Polar residues" evidence="13">
    <location>
        <begin position="718"/>
        <end position="740"/>
    </location>
</feature>
<feature type="region of interest" description="Disordered" evidence="13">
    <location>
        <begin position="1"/>
        <end position="86"/>
    </location>
</feature>
<evidence type="ECO:0000256" key="6">
    <source>
        <dbReference type="ARBA" id="ARBA00022553"/>
    </source>
</evidence>
<feature type="compositionally biased region" description="Gly residues" evidence="13">
    <location>
        <begin position="1"/>
        <end position="13"/>
    </location>
</feature>
<dbReference type="GO" id="GO:0043022">
    <property type="term" value="F:ribosome binding"/>
    <property type="evidence" value="ECO:0007669"/>
    <property type="project" value="TreeGrafter"/>
</dbReference>
<feature type="compositionally biased region" description="Basic and acidic residues" evidence="13">
    <location>
        <begin position="760"/>
        <end position="770"/>
    </location>
</feature>
<dbReference type="GO" id="GO:0061630">
    <property type="term" value="F:ubiquitin protein ligase activity"/>
    <property type="evidence" value="ECO:0007669"/>
    <property type="project" value="UniProtKB-EC"/>
</dbReference>
<feature type="compositionally biased region" description="Polar residues" evidence="13">
    <location>
        <begin position="358"/>
        <end position="367"/>
    </location>
</feature>
<comment type="catalytic activity">
    <reaction evidence="1">
        <text>S-ubiquitinyl-[E2 ubiquitin-conjugating enzyme]-L-cysteine + [acceptor protein]-L-lysine = [E2 ubiquitin-conjugating enzyme]-L-cysteine + N(6)-ubiquitinyl-[acceptor protein]-L-lysine.</text>
        <dbReference type="EC" id="2.3.2.27"/>
    </reaction>
</comment>
<feature type="region of interest" description="Disordered" evidence="13">
    <location>
        <begin position="358"/>
        <end position="399"/>
    </location>
</feature>
<keyword evidence="8" id="KW-0479">Metal-binding</keyword>
<comment type="subcellular location">
    <subcellularLocation>
        <location evidence="2">Cytoplasm</location>
    </subcellularLocation>
</comment>
<dbReference type="InterPro" id="IPR013087">
    <property type="entry name" value="Znf_C2H2_type"/>
</dbReference>
<evidence type="ECO:0000256" key="1">
    <source>
        <dbReference type="ARBA" id="ARBA00000900"/>
    </source>
</evidence>
<feature type="compositionally biased region" description="Low complexity" evidence="13">
    <location>
        <begin position="591"/>
        <end position="605"/>
    </location>
</feature>
<feature type="compositionally biased region" description="Basic and acidic residues" evidence="13">
    <location>
        <begin position="45"/>
        <end position="79"/>
    </location>
</feature>
<dbReference type="PROSITE" id="PS00028">
    <property type="entry name" value="ZINC_FINGER_C2H2_1"/>
    <property type="match status" value="1"/>
</dbReference>